<evidence type="ECO:0000256" key="1">
    <source>
        <dbReference type="ARBA" id="ARBA00022723"/>
    </source>
</evidence>
<dbReference type="GO" id="GO:0008270">
    <property type="term" value="F:zinc ion binding"/>
    <property type="evidence" value="ECO:0007669"/>
    <property type="project" value="UniProtKB-KW"/>
</dbReference>
<feature type="domain" description="SET" evidence="10">
    <location>
        <begin position="341"/>
        <end position="457"/>
    </location>
</feature>
<evidence type="ECO:0000259" key="9">
    <source>
        <dbReference type="PROSITE" id="PS50157"/>
    </source>
</evidence>
<feature type="domain" description="C2H2-type" evidence="9">
    <location>
        <begin position="675"/>
        <end position="702"/>
    </location>
</feature>
<keyword evidence="12" id="KW-1185">Reference proteome</keyword>
<comment type="caution">
    <text evidence="11">The sequence shown here is derived from an EMBL/GenBank/DDBJ whole genome shotgun (WGS) entry which is preliminary data.</text>
</comment>
<dbReference type="Pfam" id="PF00096">
    <property type="entry name" value="zf-C2H2"/>
    <property type="match status" value="1"/>
</dbReference>
<evidence type="ECO:0000256" key="5">
    <source>
        <dbReference type="ARBA" id="ARBA00023015"/>
    </source>
</evidence>
<keyword evidence="6" id="KW-0804">Transcription</keyword>
<dbReference type="Pfam" id="PF21549">
    <property type="entry name" value="PRDM2_PR"/>
    <property type="match status" value="2"/>
</dbReference>
<evidence type="ECO:0000259" key="10">
    <source>
        <dbReference type="PROSITE" id="PS50280"/>
    </source>
</evidence>
<feature type="compositionally biased region" description="Basic and acidic residues" evidence="8">
    <location>
        <begin position="287"/>
        <end position="299"/>
    </location>
</feature>
<evidence type="ECO:0000256" key="7">
    <source>
        <dbReference type="PROSITE-ProRule" id="PRU00042"/>
    </source>
</evidence>
<dbReference type="InterPro" id="IPR050331">
    <property type="entry name" value="Zinc_finger"/>
</dbReference>
<evidence type="ECO:0008006" key="13">
    <source>
        <dbReference type="Google" id="ProtNLM"/>
    </source>
</evidence>
<evidence type="ECO:0000313" key="12">
    <source>
        <dbReference type="Proteomes" id="UP000275408"/>
    </source>
</evidence>
<dbReference type="PROSITE" id="PS50157">
    <property type="entry name" value="ZINC_FINGER_C2H2_2"/>
    <property type="match status" value="2"/>
</dbReference>
<evidence type="ECO:0000256" key="6">
    <source>
        <dbReference type="ARBA" id="ARBA00023163"/>
    </source>
</evidence>
<dbReference type="InterPro" id="IPR036236">
    <property type="entry name" value="Znf_C2H2_sf"/>
</dbReference>
<dbReference type="FunFam" id="3.30.160.60:FF:000110">
    <property type="entry name" value="Zinc finger protein-like"/>
    <property type="match status" value="1"/>
</dbReference>
<dbReference type="SMART" id="SM00317">
    <property type="entry name" value="SET"/>
    <property type="match status" value="2"/>
</dbReference>
<sequence length="715" mass="79964">MSHLFSEETKRRLEINLLNQIALPSNLEPNAPSNQSPRYFTASEVFTVLYGQTTRWQVNKDELGSQSAGRFVAQEALNPACEVCQTMPPRSCALHRQPTQPLTDRRVSYAVKSLPPECKFGVSYSAGEGCGVYTNQPIPTGTWIGPFEGRRIRPSDVTSEMDTSHMWEIYEGSTLSHYIDGSDENCSSWMRFIRCARHKGEQNLYAFQYNGNIYYRAFKDIPTGTELLVWYDDKYPMYMGIPLGVQVNAMPGGASSGTKASPPEAKKLPPLIPTYTLHQRRSSLESVPRDQRSPLRSDVESDVGCNASLVESKFQCPQHKLESPGMKQKNQLPLAIRSLPPEVGLCRSGIPGPGYGVCAKRTIPIGAWIGPYEGKFVKPEEMSPTADTSYMWEIYRDGILAGYIDGSDENYSSWMRFIRSARHKGEQNMFAFQYLGKVFYRTFKTIQPGEEMLVWYDDKYPQYLGIPSTMFDMGAVIPSGASSQSDEVIVVSPHATNQQFDPSPQSSFFPSPPPSPVSHPRSQFGYNPVSRKGKRSPIRKTCVEKLPSPKKQGTMKLVSNMKSVFENGFSPLKGNRADEVTEAKPDRSELFKSLSLPRDELNFAEKETAIVNHKSRATELSVRTAPTFPEMSVNQKAIGTQVPPNPYQCGHCPAHFNNVCELRAHAVIHVNKKPFKCGYCSRSFTGATTLNNHIRSHVGGRLLATRKRLLQGEEV</sequence>
<feature type="region of interest" description="Disordered" evidence="8">
    <location>
        <begin position="496"/>
        <end position="540"/>
    </location>
</feature>
<dbReference type="PROSITE" id="PS50280">
    <property type="entry name" value="SET"/>
    <property type="match status" value="2"/>
</dbReference>
<dbReference type="InterPro" id="IPR046341">
    <property type="entry name" value="SET_dom_sf"/>
</dbReference>
<keyword evidence="2" id="KW-0677">Repeat</keyword>
<dbReference type="PROSITE" id="PS00028">
    <property type="entry name" value="ZINC_FINGER_C2H2_1"/>
    <property type="match status" value="2"/>
</dbReference>
<organism evidence="11 12">
    <name type="scientific">Pocillopora damicornis</name>
    <name type="common">Cauliflower coral</name>
    <name type="synonym">Millepora damicornis</name>
    <dbReference type="NCBI Taxonomy" id="46731"/>
    <lineage>
        <taxon>Eukaryota</taxon>
        <taxon>Metazoa</taxon>
        <taxon>Cnidaria</taxon>
        <taxon>Anthozoa</taxon>
        <taxon>Hexacorallia</taxon>
        <taxon>Scleractinia</taxon>
        <taxon>Astrocoeniina</taxon>
        <taxon>Pocilloporidae</taxon>
        <taxon>Pocillopora</taxon>
    </lineage>
</organism>
<dbReference type="PANTHER" id="PTHR16515:SF22">
    <property type="entry name" value="HISTONE-LYSINE N-METHYLTRANSFERASE PRDM6-RELATED"/>
    <property type="match status" value="1"/>
</dbReference>
<dbReference type="STRING" id="46731.A0A3M6TV12"/>
<dbReference type="Proteomes" id="UP000275408">
    <property type="component" value="Unassembled WGS sequence"/>
</dbReference>
<dbReference type="InterPro" id="IPR001214">
    <property type="entry name" value="SET_dom"/>
</dbReference>
<dbReference type="OrthoDB" id="40579at2759"/>
<keyword evidence="1" id="KW-0479">Metal-binding</keyword>
<dbReference type="PANTHER" id="PTHR16515">
    <property type="entry name" value="PR DOMAIN ZINC FINGER PROTEIN"/>
    <property type="match status" value="1"/>
</dbReference>
<dbReference type="AlphaFoldDB" id="A0A3M6TV12"/>
<proteinExistence type="predicted"/>
<feature type="domain" description="SET" evidence="10">
    <location>
        <begin position="118"/>
        <end position="232"/>
    </location>
</feature>
<evidence type="ECO:0000256" key="8">
    <source>
        <dbReference type="SAM" id="MobiDB-lite"/>
    </source>
</evidence>
<feature type="region of interest" description="Disordered" evidence="8">
    <location>
        <begin position="279"/>
        <end position="300"/>
    </location>
</feature>
<evidence type="ECO:0000256" key="4">
    <source>
        <dbReference type="ARBA" id="ARBA00022833"/>
    </source>
</evidence>
<dbReference type="EMBL" id="RCHS01002836">
    <property type="protein sequence ID" value="RMX45243.1"/>
    <property type="molecule type" value="Genomic_DNA"/>
</dbReference>
<reference evidence="11 12" key="1">
    <citation type="journal article" date="2018" name="Sci. Rep.">
        <title>Comparative analysis of the Pocillopora damicornis genome highlights role of immune system in coral evolution.</title>
        <authorList>
            <person name="Cunning R."/>
            <person name="Bay R.A."/>
            <person name="Gillette P."/>
            <person name="Baker A.C."/>
            <person name="Traylor-Knowles N."/>
        </authorList>
    </citation>
    <scope>NUCLEOTIDE SEQUENCE [LARGE SCALE GENOMIC DNA]</scope>
    <source>
        <strain evidence="11">RSMAS</strain>
        <tissue evidence="11">Whole animal</tissue>
    </source>
</reference>
<feature type="compositionally biased region" description="Low complexity" evidence="8">
    <location>
        <begin position="498"/>
        <end position="509"/>
    </location>
</feature>
<keyword evidence="4" id="KW-0862">Zinc</keyword>
<dbReference type="Gene3D" id="3.30.160.60">
    <property type="entry name" value="Classic Zinc Finger"/>
    <property type="match status" value="1"/>
</dbReference>
<evidence type="ECO:0000256" key="2">
    <source>
        <dbReference type="ARBA" id="ARBA00022737"/>
    </source>
</evidence>
<dbReference type="InterPro" id="IPR013087">
    <property type="entry name" value="Znf_C2H2_type"/>
</dbReference>
<dbReference type="SUPFAM" id="SSF57667">
    <property type="entry name" value="beta-beta-alpha zinc fingers"/>
    <property type="match status" value="1"/>
</dbReference>
<evidence type="ECO:0000313" key="11">
    <source>
        <dbReference type="EMBL" id="RMX45243.1"/>
    </source>
</evidence>
<dbReference type="GO" id="GO:0005634">
    <property type="term" value="C:nucleus"/>
    <property type="evidence" value="ECO:0007669"/>
    <property type="project" value="TreeGrafter"/>
</dbReference>
<keyword evidence="3 7" id="KW-0863">Zinc-finger</keyword>
<dbReference type="GO" id="GO:0010468">
    <property type="term" value="P:regulation of gene expression"/>
    <property type="evidence" value="ECO:0007669"/>
    <property type="project" value="TreeGrafter"/>
</dbReference>
<dbReference type="Gene3D" id="2.170.270.10">
    <property type="entry name" value="SET domain"/>
    <property type="match status" value="2"/>
</dbReference>
<feature type="domain" description="C2H2-type" evidence="9">
    <location>
        <begin position="647"/>
        <end position="674"/>
    </location>
</feature>
<name>A0A3M6TV12_POCDA</name>
<dbReference type="SUPFAM" id="SSF82199">
    <property type="entry name" value="SET domain"/>
    <property type="match status" value="2"/>
</dbReference>
<accession>A0A3M6TV12</accession>
<evidence type="ECO:0000256" key="3">
    <source>
        <dbReference type="ARBA" id="ARBA00022771"/>
    </source>
</evidence>
<protein>
    <recommendedName>
        <fullName evidence="13">Histone-lysine N-methyltransferase PRDM6</fullName>
    </recommendedName>
</protein>
<keyword evidence="5" id="KW-0805">Transcription regulation</keyword>
<dbReference type="SMART" id="SM00355">
    <property type="entry name" value="ZnF_C2H2"/>
    <property type="match status" value="2"/>
</dbReference>
<gene>
    <name evidence="11" type="ORF">pdam_00000826</name>
</gene>